<feature type="transmembrane region" description="Helical" evidence="1">
    <location>
        <begin position="45"/>
        <end position="64"/>
    </location>
</feature>
<evidence type="ECO:0000313" key="3">
    <source>
        <dbReference type="Proteomes" id="UP000579250"/>
    </source>
</evidence>
<dbReference type="EMBL" id="JAAXPI010000004">
    <property type="protein sequence ID" value="NKZ03116.1"/>
    <property type="molecule type" value="Genomic_DNA"/>
</dbReference>
<evidence type="ECO:0000256" key="1">
    <source>
        <dbReference type="SAM" id="Phobius"/>
    </source>
</evidence>
<reference evidence="2 3" key="1">
    <citation type="submission" date="2020-04" db="EMBL/GenBank/DDBJ databases">
        <title>MicrobeNet Type strains.</title>
        <authorList>
            <person name="Nicholson A.C."/>
        </authorList>
    </citation>
    <scope>NUCLEOTIDE SEQUENCE [LARGE SCALE GENOMIC DNA]</scope>
    <source>
        <strain evidence="2 3">ATCC BAA-277</strain>
    </source>
</reference>
<feature type="transmembrane region" description="Helical" evidence="1">
    <location>
        <begin position="21"/>
        <end position="39"/>
    </location>
</feature>
<evidence type="ECO:0000313" key="2">
    <source>
        <dbReference type="EMBL" id="NKZ03116.1"/>
    </source>
</evidence>
<protein>
    <submittedName>
        <fullName evidence="2">Uncharacterized protein</fullName>
    </submittedName>
</protein>
<proteinExistence type="predicted"/>
<dbReference type="AlphaFoldDB" id="A0A846YY80"/>
<dbReference type="Proteomes" id="UP000579250">
    <property type="component" value="Unassembled WGS sequence"/>
</dbReference>
<keyword evidence="1" id="KW-0472">Membrane</keyword>
<keyword evidence="1" id="KW-0812">Transmembrane</keyword>
<comment type="caution">
    <text evidence="2">The sequence shown here is derived from an EMBL/GenBank/DDBJ whole genome shotgun (WGS) entry which is preliminary data.</text>
</comment>
<organism evidence="2 3">
    <name type="scientific">Actinomadura latina</name>
    <dbReference type="NCBI Taxonomy" id="163603"/>
    <lineage>
        <taxon>Bacteria</taxon>
        <taxon>Bacillati</taxon>
        <taxon>Actinomycetota</taxon>
        <taxon>Actinomycetes</taxon>
        <taxon>Streptosporangiales</taxon>
        <taxon>Thermomonosporaceae</taxon>
        <taxon>Actinomadura</taxon>
    </lineage>
</organism>
<gene>
    <name evidence="2" type="ORF">HGB48_05040</name>
</gene>
<dbReference type="RefSeq" id="WP_067628350.1">
    <property type="nucleotide sequence ID" value="NZ_JAAXPI010000004.1"/>
</dbReference>
<name>A0A846YY80_9ACTN</name>
<keyword evidence="1" id="KW-1133">Transmembrane helix</keyword>
<sequence>MTSDDDATVPARARVPRVLRWWPPLFALWMLFVGEWSWLIGVWGAVMALIGAVSAGLVVSAGLLDARGRWRWCRELGPAAVAAIVDFAIVVHVLATSIAAGRREAGVFLEDASEAGRGSLPAGRRAWVEMVAGWPPNCYVLDISPDTGRRLIHDLRPHRASERPS</sequence>
<accession>A0A846YY80</accession>
<keyword evidence="3" id="KW-1185">Reference proteome</keyword>
<feature type="transmembrane region" description="Helical" evidence="1">
    <location>
        <begin position="76"/>
        <end position="95"/>
    </location>
</feature>